<gene>
    <name evidence="11" type="ORF">ACJRO7_019447</name>
</gene>
<keyword evidence="2" id="KW-0936">Ethylene signaling pathway</keyword>
<comment type="caution">
    <text evidence="11">The sequence shown here is derived from an EMBL/GenBank/DDBJ whole genome shotgun (WGS) entry which is preliminary data.</text>
</comment>
<keyword evidence="5" id="KW-0010">Activator</keyword>
<dbReference type="EMBL" id="JBJKBG010000005">
    <property type="protein sequence ID" value="KAL3737923.1"/>
    <property type="molecule type" value="Genomic_DNA"/>
</dbReference>
<evidence type="ECO:0000256" key="3">
    <source>
        <dbReference type="ARBA" id="ARBA00023015"/>
    </source>
</evidence>
<keyword evidence="3" id="KW-0805">Transcription regulation</keyword>
<dbReference type="PANTHER" id="PTHR31190">
    <property type="entry name" value="DNA-BINDING DOMAIN"/>
    <property type="match status" value="1"/>
</dbReference>
<evidence type="ECO:0000256" key="9">
    <source>
        <dbReference type="SAM" id="MobiDB-lite"/>
    </source>
</evidence>
<evidence type="ECO:0000256" key="1">
    <source>
        <dbReference type="ARBA" id="ARBA00004123"/>
    </source>
</evidence>
<feature type="compositionally biased region" description="Polar residues" evidence="9">
    <location>
        <begin position="168"/>
        <end position="177"/>
    </location>
</feature>
<evidence type="ECO:0000256" key="5">
    <source>
        <dbReference type="ARBA" id="ARBA00023159"/>
    </source>
</evidence>
<dbReference type="AlphaFoldDB" id="A0ABD3KE03"/>
<dbReference type="PROSITE" id="PS51032">
    <property type="entry name" value="AP2_ERF"/>
    <property type="match status" value="1"/>
</dbReference>
<dbReference type="GO" id="GO:0006950">
    <property type="term" value="P:response to stress"/>
    <property type="evidence" value="ECO:0007669"/>
    <property type="project" value="UniProtKB-ARBA"/>
</dbReference>
<dbReference type="Proteomes" id="UP001634007">
    <property type="component" value="Unassembled WGS sequence"/>
</dbReference>
<dbReference type="GO" id="GO:0009873">
    <property type="term" value="P:ethylene-activated signaling pathway"/>
    <property type="evidence" value="ECO:0007669"/>
    <property type="project" value="UniProtKB-KW"/>
</dbReference>
<organism evidence="11 12">
    <name type="scientific">Eucalyptus globulus</name>
    <name type="common">Tasmanian blue gum</name>
    <dbReference type="NCBI Taxonomy" id="34317"/>
    <lineage>
        <taxon>Eukaryota</taxon>
        <taxon>Viridiplantae</taxon>
        <taxon>Streptophyta</taxon>
        <taxon>Embryophyta</taxon>
        <taxon>Tracheophyta</taxon>
        <taxon>Spermatophyta</taxon>
        <taxon>Magnoliopsida</taxon>
        <taxon>eudicotyledons</taxon>
        <taxon>Gunneridae</taxon>
        <taxon>Pentapetalae</taxon>
        <taxon>rosids</taxon>
        <taxon>malvids</taxon>
        <taxon>Myrtales</taxon>
        <taxon>Myrtaceae</taxon>
        <taxon>Myrtoideae</taxon>
        <taxon>Eucalypteae</taxon>
        <taxon>Eucalyptus</taxon>
    </lineage>
</organism>
<feature type="region of interest" description="Disordered" evidence="9">
    <location>
        <begin position="168"/>
        <end position="187"/>
    </location>
</feature>
<dbReference type="CDD" id="cd00018">
    <property type="entry name" value="AP2"/>
    <property type="match status" value="1"/>
</dbReference>
<dbReference type="InterPro" id="IPR044808">
    <property type="entry name" value="ERF_plant"/>
</dbReference>
<protein>
    <recommendedName>
        <fullName evidence="10">AP2/ERF domain-containing protein</fullName>
    </recommendedName>
</protein>
<keyword evidence="7" id="KW-0539">Nucleus</keyword>
<comment type="subcellular location">
    <subcellularLocation>
        <location evidence="1">Nucleus</location>
    </subcellularLocation>
</comment>
<proteinExistence type="inferred from homology"/>
<evidence type="ECO:0000256" key="8">
    <source>
        <dbReference type="ARBA" id="ARBA00024343"/>
    </source>
</evidence>
<dbReference type="SUPFAM" id="SSF54171">
    <property type="entry name" value="DNA-binding domain"/>
    <property type="match status" value="1"/>
</dbReference>
<name>A0ABD3KE03_EUCGL</name>
<accession>A0ABD3KE03</accession>
<evidence type="ECO:0000313" key="11">
    <source>
        <dbReference type="EMBL" id="KAL3737923.1"/>
    </source>
</evidence>
<dbReference type="FunFam" id="3.30.730.10:FF:000001">
    <property type="entry name" value="Ethylene-responsive transcription factor 2"/>
    <property type="match status" value="1"/>
</dbReference>
<sequence length="332" mass="36513">MATSSSPRLSSRLQLIEQHLLGESSPIGAAFMADLATTAAAPSSDSIAFEPAIEPSRSESQSSVSFSHFDCLPPEDLLEFDVSSIAFEQNQSESFSFEAKSQKLDLIPPMAANWSSSMSSETEPFFEFEANPVIISKTASKTSQSSKKPSLKIAVPRKVELLQFSKENQTVQKGSNQAHDEQRHYRGVRRRPWGKFAAEIRDPNRKSSRVWLGTFDTAIEAARAYDQAAFKLRGSKAVLNFPLEASKLKPAAAPADDKKRLREEEEEEESEVIVKKEKVVESDAGKCRDGPLTPSSWTGTWDCDDAMGIFNVPLLSPLSPIPALGFPQLMVV</sequence>
<feature type="region of interest" description="Disordered" evidence="9">
    <location>
        <begin position="249"/>
        <end position="268"/>
    </location>
</feature>
<dbReference type="GO" id="GO:0005634">
    <property type="term" value="C:nucleus"/>
    <property type="evidence" value="ECO:0007669"/>
    <property type="project" value="UniProtKB-SubCell"/>
</dbReference>
<dbReference type="PANTHER" id="PTHR31190:SF499">
    <property type="entry name" value="ETHYLENE-RESPONSIVE TRANSCRIPTION FACTOR ERF105"/>
    <property type="match status" value="1"/>
</dbReference>
<evidence type="ECO:0000259" key="10">
    <source>
        <dbReference type="PROSITE" id="PS51032"/>
    </source>
</evidence>
<feature type="domain" description="AP2/ERF" evidence="10">
    <location>
        <begin position="184"/>
        <end position="242"/>
    </location>
</feature>
<evidence type="ECO:0000256" key="7">
    <source>
        <dbReference type="ARBA" id="ARBA00023242"/>
    </source>
</evidence>
<dbReference type="GO" id="GO:0000976">
    <property type="term" value="F:transcription cis-regulatory region binding"/>
    <property type="evidence" value="ECO:0007669"/>
    <property type="project" value="UniProtKB-ARBA"/>
</dbReference>
<keyword evidence="12" id="KW-1185">Reference proteome</keyword>
<reference evidence="11 12" key="1">
    <citation type="submission" date="2024-11" db="EMBL/GenBank/DDBJ databases">
        <title>Chromosome-level genome assembly of Eucalyptus globulus Labill. provides insights into its genome evolution.</title>
        <authorList>
            <person name="Li X."/>
        </authorList>
    </citation>
    <scope>NUCLEOTIDE SEQUENCE [LARGE SCALE GENOMIC DNA]</scope>
    <source>
        <strain evidence="11">CL2024</strain>
        <tissue evidence="11">Fresh tender leaves</tissue>
    </source>
</reference>
<dbReference type="Pfam" id="PF00847">
    <property type="entry name" value="AP2"/>
    <property type="match status" value="1"/>
</dbReference>
<dbReference type="Gene3D" id="3.30.730.10">
    <property type="entry name" value="AP2/ERF domain"/>
    <property type="match status" value="1"/>
</dbReference>
<keyword evidence="6" id="KW-0804">Transcription</keyword>
<dbReference type="SMART" id="SM00380">
    <property type="entry name" value="AP2"/>
    <property type="match status" value="1"/>
</dbReference>
<dbReference type="InterPro" id="IPR036955">
    <property type="entry name" value="AP2/ERF_dom_sf"/>
</dbReference>
<evidence type="ECO:0000256" key="6">
    <source>
        <dbReference type="ARBA" id="ARBA00023163"/>
    </source>
</evidence>
<dbReference type="InterPro" id="IPR016177">
    <property type="entry name" value="DNA-bd_dom_sf"/>
</dbReference>
<dbReference type="PRINTS" id="PR00367">
    <property type="entry name" value="ETHRSPELEMNT"/>
</dbReference>
<evidence type="ECO:0000313" key="12">
    <source>
        <dbReference type="Proteomes" id="UP001634007"/>
    </source>
</evidence>
<comment type="similarity">
    <text evidence="8">Belongs to the AP2/ERF transcription factor family. ERF subfamily.</text>
</comment>
<dbReference type="InterPro" id="IPR001471">
    <property type="entry name" value="AP2/ERF_dom"/>
</dbReference>
<evidence type="ECO:0000256" key="2">
    <source>
        <dbReference type="ARBA" id="ARBA00022745"/>
    </source>
</evidence>
<evidence type="ECO:0000256" key="4">
    <source>
        <dbReference type="ARBA" id="ARBA00023125"/>
    </source>
</evidence>
<keyword evidence="4" id="KW-0238">DNA-binding</keyword>